<gene>
    <name evidence="4" type="ORF">ACFOUW_25765</name>
</gene>
<reference evidence="5" key="1">
    <citation type="journal article" date="2019" name="Int. J. Syst. Evol. Microbiol.">
        <title>The Global Catalogue of Microorganisms (GCM) 10K type strain sequencing project: providing services to taxonomists for standard genome sequencing and annotation.</title>
        <authorList>
            <consortium name="The Broad Institute Genomics Platform"/>
            <consortium name="The Broad Institute Genome Sequencing Center for Infectious Disease"/>
            <person name="Wu L."/>
            <person name="Ma J."/>
        </authorList>
    </citation>
    <scope>NUCLEOTIDE SEQUENCE [LARGE SCALE GENOMIC DNA]</scope>
    <source>
        <strain evidence="5">CGMCC 4.7241</strain>
    </source>
</reference>
<comment type="caution">
    <text evidence="4">The sequence shown here is derived from an EMBL/GenBank/DDBJ whole genome shotgun (WGS) entry which is preliminary data.</text>
</comment>
<feature type="domain" description="DUF7373" evidence="2">
    <location>
        <begin position="68"/>
        <end position="248"/>
    </location>
</feature>
<name>A0ABV7YHK0_9ACTN</name>
<dbReference type="Pfam" id="PF24092">
    <property type="entry name" value="DUF7373_C"/>
    <property type="match status" value="1"/>
</dbReference>
<dbReference type="Proteomes" id="UP001595699">
    <property type="component" value="Unassembled WGS sequence"/>
</dbReference>
<evidence type="ECO:0000256" key="1">
    <source>
        <dbReference type="SAM" id="MobiDB-lite"/>
    </source>
</evidence>
<dbReference type="RefSeq" id="WP_205115109.1">
    <property type="nucleotide sequence ID" value="NZ_JAFBCM010000001.1"/>
</dbReference>
<evidence type="ECO:0000313" key="5">
    <source>
        <dbReference type="Proteomes" id="UP001595699"/>
    </source>
</evidence>
<proteinExistence type="predicted"/>
<organism evidence="4 5">
    <name type="scientific">Tenggerimyces flavus</name>
    <dbReference type="NCBI Taxonomy" id="1708749"/>
    <lineage>
        <taxon>Bacteria</taxon>
        <taxon>Bacillati</taxon>
        <taxon>Actinomycetota</taxon>
        <taxon>Actinomycetes</taxon>
        <taxon>Propionibacteriales</taxon>
        <taxon>Nocardioidaceae</taxon>
        <taxon>Tenggerimyces</taxon>
    </lineage>
</organism>
<protein>
    <submittedName>
        <fullName evidence="4">Uncharacterized protein</fullName>
    </submittedName>
</protein>
<feature type="compositionally biased region" description="Low complexity" evidence="1">
    <location>
        <begin position="14"/>
        <end position="45"/>
    </location>
</feature>
<evidence type="ECO:0000259" key="3">
    <source>
        <dbReference type="Pfam" id="PF24092"/>
    </source>
</evidence>
<feature type="domain" description="DUF7373" evidence="3">
    <location>
        <begin position="280"/>
        <end position="398"/>
    </location>
</feature>
<sequence length="400" mass="41416">MLVTLGACGSTAEAPGSTPPTITAPSTTTTPTTASTPSTPSTTPAVPAAELDLGEFTPTASKVPAVVADEEAGEVAEGYRLAEYVVDPYDFDGTLTKPGQPSTVVANGAALSNMYYFTAPLKQWVTGFGATRRTETPAEEVSSSVLLFRSPAEAAKAARGLHTKYLESTNENDQHDRKIVLRAHPRALVTAQTNYGDRDVTAVEASGRGLLIIYATSKTKSFATLQTVVASVLVRQRQLFGQFKGTATVAALPVDPRGLLGKTLAGDAKGSLAPTAFSGGPLTATHFVTEPQGVIGIFRAAGVDAIAANRAAVLRAGSHVQAQRLHTGLAAATEFAYAVAAPPKGLGQAACFSLKRGQPGLRPAFSCQVAVDRYVAQASGKSLLEAQQLISAQYLVLTGS</sequence>
<keyword evidence="5" id="KW-1185">Reference proteome</keyword>
<dbReference type="Pfam" id="PF24088">
    <property type="entry name" value="DUF7373"/>
    <property type="match status" value="1"/>
</dbReference>
<dbReference type="InterPro" id="IPR055797">
    <property type="entry name" value="DUF7373"/>
</dbReference>
<dbReference type="InterPro" id="IPR056463">
    <property type="entry name" value="DUF7373_C"/>
</dbReference>
<feature type="region of interest" description="Disordered" evidence="1">
    <location>
        <begin position="1"/>
        <end position="45"/>
    </location>
</feature>
<accession>A0ABV7YHK0</accession>
<evidence type="ECO:0000313" key="4">
    <source>
        <dbReference type="EMBL" id="MFC3764269.1"/>
    </source>
</evidence>
<evidence type="ECO:0000259" key="2">
    <source>
        <dbReference type="Pfam" id="PF24088"/>
    </source>
</evidence>
<dbReference type="EMBL" id="JBHRZH010000023">
    <property type="protein sequence ID" value="MFC3764269.1"/>
    <property type="molecule type" value="Genomic_DNA"/>
</dbReference>